<organism evidence="8 9">
    <name type="scientific">Corynebacterium mastitidis</name>
    <dbReference type="NCBI Taxonomy" id="161890"/>
    <lineage>
        <taxon>Bacteria</taxon>
        <taxon>Bacillati</taxon>
        <taxon>Actinomycetota</taxon>
        <taxon>Actinomycetes</taxon>
        <taxon>Mycobacteriales</taxon>
        <taxon>Corynebacteriaceae</taxon>
        <taxon>Corynebacterium</taxon>
    </lineage>
</organism>
<accession>A0A2N0X8P4</accession>
<dbReference type="InterPro" id="IPR053924">
    <property type="entry name" value="RecX_HTH_2nd"/>
</dbReference>
<dbReference type="Pfam" id="PF02631">
    <property type="entry name" value="RecX_HTH2"/>
    <property type="match status" value="1"/>
</dbReference>
<dbReference type="RefSeq" id="WP_101173236.1">
    <property type="nucleotide sequence ID" value="NZ_JAKRKB010000001.1"/>
</dbReference>
<sequence length="193" mass="21968">MSQDEVLERLRSAIANYQPTGLIDPEREQAKAKVRERALSLLDYRARSRHELRQRLLKAEYEPETVEEVLDDLQEAGLLDDAAFAQEWVSQRARRRGKSTRVLARELRDKGVGAAERREALDQISEAEEEATARAVARKKARGIRGVPEGRHERDKDVRRVLGALARRGFPEGMSLALAREAVEERYAELRAA</sequence>
<gene>
    <name evidence="5" type="primary">recX</name>
    <name evidence="8" type="ORF">CXB45_03605</name>
</gene>
<dbReference type="Gene3D" id="1.10.10.10">
    <property type="entry name" value="Winged helix-like DNA-binding domain superfamily/Winged helix DNA-binding domain"/>
    <property type="match status" value="2"/>
</dbReference>
<protein>
    <recommendedName>
        <fullName evidence="3 5">Regulatory protein RecX</fullName>
    </recommendedName>
</protein>
<reference evidence="8 9" key="1">
    <citation type="submission" date="2017-12" db="EMBL/GenBank/DDBJ databases">
        <title>Corynebacterium mastitidis 16-1433 Genome.</title>
        <authorList>
            <person name="Gulvik C.A."/>
        </authorList>
    </citation>
    <scope>NUCLEOTIDE SEQUENCE [LARGE SCALE GENOMIC DNA]</scope>
    <source>
        <strain evidence="8 9">16-1433</strain>
    </source>
</reference>
<dbReference type="Pfam" id="PF21982">
    <property type="entry name" value="RecX_HTH1"/>
    <property type="match status" value="1"/>
</dbReference>
<comment type="function">
    <text evidence="5">Modulates RecA activity.</text>
</comment>
<dbReference type="AlphaFoldDB" id="A0A2N0X8P4"/>
<dbReference type="PANTHER" id="PTHR33602:SF1">
    <property type="entry name" value="REGULATORY PROTEIN RECX FAMILY PROTEIN"/>
    <property type="match status" value="1"/>
</dbReference>
<evidence type="ECO:0000259" key="7">
    <source>
        <dbReference type="Pfam" id="PF21982"/>
    </source>
</evidence>
<name>A0A2N0X8P4_9CORY</name>
<feature type="domain" description="RecX first three-helical" evidence="7">
    <location>
        <begin position="35"/>
        <end position="73"/>
    </location>
</feature>
<evidence type="ECO:0000256" key="4">
    <source>
        <dbReference type="ARBA" id="ARBA00022490"/>
    </source>
</evidence>
<dbReference type="OrthoDB" id="5244465at2"/>
<comment type="similarity">
    <text evidence="2 5">Belongs to the RecX family.</text>
</comment>
<evidence type="ECO:0000256" key="3">
    <source>
        <dbReference type="ARBA" id="ARBA00018111"/>
    </source>
</evidence>
<dbReference type="InterPro" id="IPR003783">
    <property type="entry name" value="Regulatory_RecX"/>
</dbReference>
<dbReference type="HAMAP" id="MF_01114">
    <property type="entry name" value="RecX"/>
    <property type="match status" value="1"/>
</dbReference>
<evidence type="ECO:0000256" key="2">
    <source>
        <dbReference type="ARBA" id="ARBA00009695"/>
    </source>
</evidence>
<comment type="subcellular location">
    <subcellularLocation>
        <location evidence="1 5">Cytoplasm</location>
    </subcellularLocation>
</comment>
<dbReference type="GO" id="GO:0006282">
    <property type="term" value="P:regulation of DNA repair"/>
    <property type="evidence" value="ECO:0007669"/>
    <property type="project" value="UniProtKB-UniRule"/>
</dbReference>
<evidence type="ECO:0000256" key="1">
    <source>
        <dbReference type="ARBA" id="ARBA00004496"/>
    </source>
</evidence>
<evidence type="ECO:0000259" key="6">
    <source>
        <dbReference type="Pfam" id="PF02631"/>
    </source>
</evidence>
<dbReference type="PANTHER" id="PTHR33602">
    <property type="entry name" value="REGULATORY PROTEIN RECX FAMILY PROTEIN"/>
    <property type="match status" value="1"/>
</dbReference>
<evidence type="ECO:0000256" key="5">
    <source>
        <dbReference type="HAMAP-Rule" id="MF_01114"/>
    </source>
</evidence>
<dbReference type="Proteomes" id="UP000233249">
    <property type="component" value="Unassembled WGS sequence"/>
</dbReference>
<evidence type="ECO:0000313" key="8">
    <source>
        <dbReference type="EMBL" id="PKF69070.1"/>
    </source>
</evidence>
<dbReference type="STRING" id="1121365.GCA_000375365_00054"/>
<keyword evidence="4 5" id="KW-0963">Cytoplasm</keyword>
<dbReference type="InterPro" id="IPR053926">
    <property type="entry name" value="RecX_HTH_1st"/>
</dbReference>
<dbReference type="InterPro" id="IPR036388">
    <property type="entry name" value="WH-like_DNA-bd_sf"/>
</dbReference>
<dbReference type="EMBL" id="PJAF01000007">
    <property type="protein sequence ID" value="PKF69070.1"/>
    <property type="molecule type" value="Genomic_DNA"/>
</dbReference>
<dbReference type="GO" id="GO:0005737">
    <property type="term" value="C:cytoplasm"/>
    <property type="evidence" value="ECO:0007669"/>
    <property type="project" value="UniProtKB-SubCell"/>
</dbReference>
<comment type="caution">
    <text evidence="8">The sequence shown here is derived from an EMBL/GenBank/DDBJ whole genome shotgun (WGS) entry which is preliminary data.</text>
</comment>
<proteinExistence type="inferred from homology"/>
<feature type="domain" description="RecX second three-helical" evidence="6">
    <location>
        <begin position="80"/>
        <end position="121"/>
    </location>
</feature>
<evidence type="ECO:0000313" key="9">
    <source>
        <dbReference type="Proteomes" id="UP000233249"/>
    </source>
</evidence>